<comment type="function">
    <text evidence="1">The glycine cleavage system catalyzes the degradation of glycine. The P protein binds the alpha-amino group of glycine through its pyridoxal phosphate cofactor; CO(2) is released and the remaining methylamine moiety is then transferred to the lipoamide cofactor of the H protein.</text>
</comment>
<evidence type="ECO:0000259" key="7">
    <source>
        <dbReference type="Pfam" id="PF21478"/>
    </source>
</evidence>
<dbReference type="InterPro" id="IPR049316">
    <property type="entry name" value="GDC-P_C"/>
</dbReference>
<dbReference type="GO" id="GO:0030170">
    <property type="term" value="F:pyridoxal phosphate binding"/>
    <property type="evidence" value="ECO:0007669"/>
    <property type="project" value="TreeGrafter"/>
</dbReference>
<dbReference type="Gene3D" id="3.40.640.10">
    <property type="entry name" value="Type I PLP-dependent aspartate aminotransferase-like (Major domain)"/>
    <property type="match status" value="1"/>
</dbReference>
<dbReference type="InterPro" id="IPR020581">
    <property type="entry name" value="GDC_P"/>
</dbReference>
<evidence type="ECO:0000256" key="4">
    <source>
        <dbReference type="ARBA" id="ARBA00023002"/>
    </source>
</evidence>
<dbReference type="InterPro" id="IPR015424">
    <property type="entry name" value="PyrdxlP-dep_Trfase"/>
</dbReference>
<accession>A0A7Y6IGT1</accession>
<keyword evidence="3" id="KW-0663">Pyridoxal phosphate</keyword>
<dbReference type="Pfam" id="PF00266">
    <property type="entry name" value="Aminotran_5"/>
    <property type="match status" value="1"/>
</dbReference>
<evidence type="ECO:0000259" key="6">
    <source>
        <dbReference type="Pfam" id="PF00266"/>
    </source>
</evidence>
<dbReference type="PANTHER" id="PTHR11773:SF1">
    <property type="entry name" value="GLYCINE DEHYDROGENASE (DECARBOXYLATING), MITOCHONDRIAL"/>
    <property type="match status" value="1"/>
</dbReference>
<comment type="caution">
    <text evidence="8">The sequence shown here is derived from an EMBL/GenBank/DDBJ whole genome shotgun (WGS) entry which is preliminary data.</text>
</comment>
<dbReference type="InterPro" id="IPR015421">
    <property type="entry name" value="PyrdxlP-dep_Trfase_major"/>
</dbReference>
<reference evidence="8 9" key="1">
    <citation type="submission" date="2020-06" db="EMBL/GenBank/DDBJ databases">
        <title>Nonomuraea sp. SMC257, a novel actinomycete isolated from soil.</title>
        <authorList>
            <person name="Chanama M."/>
        </authorList>
    </citation>
    <scope>NUCLEOTIDE SEQUENCE [LARGE SCALE GENOMIC DNA]</scope>
    <source>
        <strain evidence="8 9">SMC257</strain>
    </source>
</reference>
<dbReference type="EC" id="1.4.4.2" evidence="2"/>
<dbReference type="GO" id="GO:0005960">
    <property type="term" value="C:glycine cleavage complex"/>
    <property type="evidence" value="ECO:0007669"/>
    <property type="project" value="TreeGrafter"/>
</dbReference>
<evidence type="ECO:0000256" key="1">
    <source>
        <dbReference type="ARBA" id="ARBA00003788"/>
    </source>
</evidence>
<keyword evidence="4 8" id="KW-0560">Oxidoreductase</keyword>
<dbReference type="PANTHER" id="PTHR11773">
    <property type="entry name" value="GLYCINE DEHYDROGENASE, DECARBOXYLATING"/>
    <property type="match status" value="1"/>
</dbReference>
<protein>
    <recommendedName>
        <fullName evidence="2">glycine dehydrogenase (aminomethyl-transferring)</fullName>
        <ecNumber evidence="2">1.4.4.2</ecNumber>
    </recommendedName>
</protein>
<dbReference type="SUPFAM" id="SSF53383">
    <property type="entry name" value="PLP-dependent transferases"/>
    <property type="match status" value="1"/>
</dbReference>
<sequence>MNTAEPFAELPVAPKPPLRRFHQARWDEPIIFELSRPGRRGIAVPEPGAPRVELPESVRRAEPPKLPELAQPHVVRHYLRLSQENLGNDLNIDVGQGTCTMKYSPKVNDRFAAAVAELHPLQHEDTVQGVLEIYWRLERMLAEISGMSRVSLQPGSGSAAIYANVAMIRAYHAARGETHRDQVITTMFSHPSNAACAKVAGFEVITLMPDADGLPDIEALRAAVGPRTAALMITNPEDTGIFNPRIREFVDLVHEAGGLACYDQANANGILGITRARDAGFDLCHFNLHKTFSTPHSCGGPAAGACGVSADLAPFLPGPVVAFDGSAYTLETPERSIGKVRPFLGVTQNIVRAYAWIMSLGAEGLRQVAETAALNNNYLMRKILAIPGASAPWGTRRIEQARYSWQELSEETGVHSEEIGVRASDFGVHYWTSHHPYLVPEPFTLEPTESYSKEDLDEYAAILAHVADEARRDPEMVKGAPYNQTVHKIDPSPLDDPKAWAPTWRAYVRKHLS</sequence>
<evidence type="ECO:0000256" key="3">
    <source>
        <dbReference type="ARBA" id="ARBA00022898"/>
    </source>
</evidence>
<dbReference type="Proteomes" id="UP000586042">
    <property type="component" value="Unassembled WGS sequence"/>
</dbReference>
<evidence type="ECO:0000313" key="8">
    <source>
        <dbReference type="EMBL" id="NUW37872.1"/>
    </source>
</evidence>
<keyword evidence="9" id="KW-1185">Reference proteome</keyword>
<name>A0A7Y6IGT1_9ACTN</name>
<dbReference type="GO" id="GO:0005829">
    <property type="term" value="C:cytosol"/>
    <property type="evidence" value="ECO:0007669"/>
    <property type="project" value="TreeGrafter"/>
</dbReference>
<feature type="domain" description="Aminotransferase class V" evidence="6">
    <location>
        <begin position="174"/>
        <end position="292"/>
    </location>
</feature>
<dbReference type="NCBIfam" id="NF003346">
    <property type="entry name" value="PRK04366.1"/>
    <property type="match status" value="1"/>
</dbReference>
<dbReference type="AlphaFoldDB" id="A0A7Y6IGT1"/>
<evidence type="ECO:0000313" key="9">
    <source>
        <dbReference type="Proteomes" id="UP000586042"/>
    </source>
</evidence>
<dbReference type="GO" id="GO:0016594">
    <property type="term" value="F:glycine binding"/>
    <property type="evidence" value="ECO:0007669"/>
    <property type="project" value="TreeGrafter"/>
</dbReference>
<feature type="domain" description="Glycine dehydrogenase C-terminal" evidence="7">
    <location>
        <begin position="404"/>
        <end position="471"/>
    </location>
</feature>
<evidence type="ECO:0000256" key="5">
    <source>
        <dbReference type="ARBA" id="ARBA00049026"/>
    </source>
</evidence>
<dbReference type="Gene3D" id="3.90.1150.10">
    <property type="entry name" value="Aspartate Aminotransferase, domain 1"/>
    <property type="match status" value="1"/>
</dbReference>
<dbReference type="InterPro" id="IPR015422">
    <property type="entry name" value="PyrdxlP-dep_Trfase_small"/>
</dbReference>
<dbReference type="Gene3D" id="6.20.440.10">
    <property type="match status" value="1"/>
</dbReference>
<dbReference type="RefSeq" id="WP_175595321.1">
    <property type="nucleotide sequence ID" value="NZ_JABWGN010000024.1"/>
</dbReference>
<dbReference type="GO" id="GO:0019464">
    <property type="term" value="P:glycine decarboxylation via glycine cleavage system"/>
    <property type="evidence" value="ECO:0007669"/>
    <property type="project" value="TreeGrafter"/>
</dbReference>
<dbReference type="EMBL" id="JABWGN010000024">
    <property type="protein sequence ID" value="NUW37872.1"/>
    <property type="molecule type" value="Genomic_DNA"/>
</dbReference>
<proteinExistence type="predicted"/>
<comment type="catalytic activity">
    <reaction evidence="5">
        <text>N(6)-[(R)-lipoyl]-L-lysyl-[glycine-cleavage complex H protein] + glycine + H(+) = N(6)-[(R)-S(8)-aminomethyldihydrolipoyl]-L-lysyl-[glycine-cleavage complex H protein] + CO2</text>
        <dbReference type="Rhea" id="RHEA:24304"/>
        <dbReference type="Rhea" id="RHEA-COMP:10494"/>
        <dbReference type="Rhea" id="RHEA-COMP:10495"/>
        <dbReference type="ChEBI" id="CHEBI:15378"/>
        <dbReference type="ChEBI" id="CHEBI:16526"/>
        <dbReference type="ChEBI" id="CHEBI:57305"/>
        <dbReference type="ChEBI" id="CHEBI:83099"/>
        <dbReference type="ChEBI" id="CHEBI:83143"/>
        <dbReference type="EC" id="1.4.4.2"/>
    </reaction>
</comment>
<dbReference type="InterPro" id="IPR000192">
    <property type="entry name" value="Aminotrans_V_dom"/>
</dbReference>
<dbReference type="GO" id="GO:0004375">
    <property type="term" value="F:glycine dehydrogenase (decarboxylating) activity"/>
    <property type="evidence" value="ECO:0007669"/>
    <property type="project" value="UniProtKB-EC"/>
</dbReference>
<gene>
    <name evidence="8" type="primary">gcvPB</name>
    <name evidence="8" type="ORF">HTZ77_41715</name>
</gene>
<evidence type="ECO:0000256" key="2">
    <source>
        <dbReference type="ARBA" id="ARBA00012134"/>
    </source>
</evidence>
<organism evidence="8 9">
    <name type="scientific">Nonomuraea montanisoli</name>
    <dbReference type="NCBI Taxonomy" id="2741721"/>
    <lineage>
        <taxon>Bacteria</taxon>
        <taxon>Bacillati</taxon>
        <taxon>Actinomycetota</taxon>
        <taxon>Actinomycetes</taxon>
        <taxon>Streptosporangiales</taxon>
        <taxon>Streptosporangiaceae</taxon>
        <taxon>Nonomuraea</taxon>
    </lineage>
</organism>
<dbReference type="Pfam" id="PF21478">
    <property type="entry name" value="GcvP2_C"/>
    <property type="match status" value="1"/>
</dbReference>